<feature type="compositionally biased region" description="Low complexity" evidence="1">
    <location>
        <begin position="156"/>
        <end position="201"/>
    </location>
</feature>
<name>A0A813LL40_POLGL</name>
<evidence type="ECO:0000313" key="3">
    <source>
        <dbReference type="Proteomes" id="UP000626109"/>
    </source>
</evidence>
<accession>A0A813LL40</accession>
<dbReference type="Proteomes" id="UP000626109">
    <property type="component" value="Unassembled WGS sequence"/>
</dbReference>
<feature type="region of interest" description="Disordered" evidence="1">
    <location>
        <begin position="78"/>
        <end position="137"/>
    </location>
</feature>
<protein>
    <submittedName>
        <fullName evidence="2">Uncharacterized protein</fullName>
    </submittedName>
</protein>
<reference evidence="2" key="1">
    <citation type="submission" date="2021-02" db="EMBL/GenBank/DDBJ databases">
        <authorList>
            <person name="Dougan E. K."/>
            <person name="Rhodes N."/>
            <person name="Thang M."/>
            <person name="Chan C."/>
        </authorList>
    </citation>
    <scope>NUCLEOTIDE SEQUENCE</scope>
</reference>
<evidence type="ECO:0000256" key="1">
    <source>
        <dbReference type="SAM" id="MobiDB-lite"/>
    </source>
</evidence>
<feature type="region of interest" description="Disordered" evidence="1">
    <location>
        <begin position="151"/>
        <end position="213"/>
    </location>
</feature>
<comment type="caution">
    <text evidence="2">The sequence shown here is derived from an EMBL/GenBank/DDBJ whole genome shotgun (WGS) entry which is preliminary data.</text>
</comment>
<gene>
    <name evidence="2" type="ORF">PGLA2088_LOCUS45857</name>
</gene>
<organism evidence="2 3">
    <name type="scientific">Polarella glacialis</name>
    <name type="common">Dinoflagellate</name>
    <dbReference type="NCBI Taxonomy" id="89957"/>
    <lineage>
        <taxon>Eukaryota</taxon>
        <taxon>Sar</taxon>
        <taxon>Alveolata</taxon>
        <taxon>Dinophyceae</taxon>
        <taxon>Suessiales</taxon>
        <taxon>Suessiaceae</taxon>
        <taxon>Polarella</taxon>
    </lineage>
</organism>
<evidence type="ECO:0000313" key="2">
    <source>
        <dbReference type="EMBL" id="CAE8730860.1"/>
    </source>
</evidence>
<sequence>MAQAVSHPLWQSGREALSSSINMFGRQSQGSPSFPPGHYAAVARTRQSRDEESMSIGIGCGTMRQALQKNKHGLDIPYTLVPPQRAPRSEANPLAQLGRRGQPSASGTGSRKREAQVPQQPRQHISRQRLPAGNPAVGRGLLAAQNRLHDGVGLLNNNNTNNNNNKNNKNTKNNNNKSSNNNNNNNNNHNDNDNTTTTTTTRGTRKTKENRGK</sequence>
<dbReference type="EMBL" id="CAJNNW010035913">
    <property type="protein sequence ID" value="CAE8730860.1"/>
    <property type="molecule type" value="Genomic_DNA"/>
</dbReference>
<dbReference type="AlphaFoldDB" id="A0A813LL40"/>
<proteinExistence type="predicted"/>